<dbReference type="AlphaFoldDB" id="K7N3Z9"/>
<dbReference type="PaxDb" id="3847-GLYMA20G31075.1"/>
<dbReference type="InParanoid" id="K7N3Z9"/>
<organism evidence="2">
    <name type="scientific">Glycine max</name>
    <name type="common">Soybean</name>
    <name type="synonym">Glycine hispida</name>
    <dbReference type="NCBI Taxonomy" id="3847"/>
    <lineage>
        <taxon>Eukaryota</taxon>
        <taxon>Viridiplantae</taxon>
        <taxon>Streptophyta</taxon>
        <taxon>Embryophyta</taxon>
        <taxon>Tracheophyta</taxon>
        <taxon>Spermatophyta</taxon>
        <taxon>Magnoliopsida</taxon>
        <taxon>eudicotyledons</taxon>
        <taxon>Gunneridae</taxon>
        <taxon>Pentapetalae</taxon>
        <taxon>rosids</taxon>
        <taxon>fabids</taxon>
        <taxon>Fabales</taxon>
        <taxon>Fabaceae</taxon>
        <taxon>Papilionoideae</taxon>
        <taxon>50 kb inversion clade</taxon>
        <taxon>NPAAA clade</taxon>
        <taxon>indigoferoid/millettioid clade</taxon>
        <taxon>Phaseoleae</taxon>
        <taxon>Glycine</taxon>
        <taxon>Glycine subgen. Soja</taxon>
    </lineage>
</organism>
<reference evidence="1 2" key="1">
    <citation type="journal article" date="2010" name="Nature">
        <title>Genome sequence of the palaeopolyploid soybean.</title>
        <authorList>
            <person name="Schmutz J."/>
            <person name="Cannon S.B."/>
            <person name="Schlueter J."/>
            <person name="Ma J."/>
            <person name="Mitros T."/>
            <person name="Nelson W."/>
            <person name="Hyten D.L."/>
            <person name="Song Q."/>
            <person name="Thelen J.J."/>
            <person name="Cheng J."/>
            <person name="Xu D."/>
            <person name="Hellsten U."/>
            <person name="May G.D."/>
            <person name="Yu Y."/>
            <person name="Sakurai T."/>
            <person name="Umezawa T."/>
            <person name="Bhattacharyya M.K."/>
            <person name="Sandhu D."/>
            <person name="Valliyodan B."/>
            <person name="Lindquist E."/>
            <person name="Peto M."/>
            <person name="Grant D."/>
            <person name="Shu S."/>
            <person name="Goodstein D."/>
            <person name="Barry K."/>
            <person name="Futrell-Griggs M."/>
            <person name="Abernathy B."/>
            <person name="Du J."/>
            <person name="Tian Z."/>
            <person name="Zhu L."/>
            <person name="Gill N."/>
            <person name="Joshi T."/>
            <person name="Libault M."/>
            <person name="Sethuraman A."/>
            <person name="Zhang X.-C."/>
            <person name="Shinozaki K."/>
            <person name="Nguyen H.T."/>
            <person name="Wing R.A."/>
            <person name="Cregan P."/>
            <person name="Specht J."/>
            <person name="Grimwood J."/>
            <person name="Rokhsar D."/>
            <person name="Stacey G."/>
            <person name="Shoemaker R.C."/>
            <person name="Jackson S.A."/>
        </authorList>
    </citation>
    <scope>NUCLEOTIDE SEQUENCE [LARGE SCALE GENOMIC DNA]</scope>
    <source>
        <strain evidence="2">cv. Williams 82</strain>
        <tissue evidence="1">Callus</tissue>
    </source>
</reference>
<dbReference type="SMR" id="K7N3Z9"/>
<protein>
    <submittedName>
        <fullName evidence="1 2">Uncharacterized protein</fullName>
    </submittedName>
</protein>
<evidence type="ECO:0000313" key="3">
    <source>
        <dbReference type="Proteomes" id="UP000008827"/>
    </source>
</evidence>
<name>K7N3Z9_SOYBN</name>
<gene>
    <name evidence="1" type="ORF">GLYMA_20G170800</name>
</gene>
<evidence type="ECO:0000313" key="1">
    <source>
        <dbReference type="EMBL" id="KRG91720.1"/>
    </source>
</evidence>
<dbReference type="EnsemblPlants" id="KRG91720">
    <property type="protein sequence ID" value="KRG91720"/>
    <property type="gene ID" value="GLYMA_20G170800"/>
</dbReference>
<proteinExistence type="predicted"/>
<evidence type="ECO:0000313" key="2">
    <source>
        <dbReference type="EnsemblPlants" id="KRG91720"/>
    </source>
</evidence>
<dbReference type="Gramene" id="KRG91720">
    <property type="protein sequence ID" value="KRG91720"/>
    <property type="gene ID" value="GLYMA_20G170800"/>
</dbReference>
<dbReference type="Proteomes" id="UP000008827">
    <property type="component" value="Chromosome 20"/>
</dbReference>
<reference evidence="1" key="3">
    <citation type="submission" date="2018-07" db="EMBL/GenBank/DDBJ databases">
        <title>WGS assembly of Glycine max.</title>
        <authorList>
            <person name="Schmutz J."/>
            <person name="Cannon S."/>
            <person name="Schlueter J."/>
            <person name="Ma J."/>
            <person name="Mitros T."/>
            <person name="Nelson W."/>
            <person name="Hyten D."/>
            <person name="Song Q."/>
            <person name="Thelen J."/>
            <person name="Cheng J."/>
            <person name="Xu D."/>
            <person name="Hellsten U."/>
            <person name="May G."/>
            <person name="Yu Y."/>
            <person name="Sakurai T."/>
            <person name="Umezawa T."/>
            <person name="Bhattacharyya M."/>
            <person name="Sandhu D."/>
            <person name="Valliyodan B."/>
            <person name="Lindquist E."/>
            <person name="Peto M."/>
            <person name="Grant D."/>
            <person name="Shu S."/>
            <person name="Goodstein D."/>
            <person name="Barry K."/>
            <person name="Futrell-Griggs M."/>
            <person name="Abernathy B."/>
            <person name="Du J."/>
            <person name="Tian Z."/>
            <person name="Zhu L."/>
            <person name="Gill N."/>
            <person name="Joshi T."/>
            <person name="Libault M."/>
            <person name="Sethuraman A."/>
            <person name="Zhang X."/>
            <person name="Shinozaki K."/>
            <person name="Nguyen H."/>
            <person name="Wing R."/>
            <person name="Cregan P."/>
            <person name="Specht J."/>
            <person name="Grimwood J."/>
            <person name="Rokhsar D."/>
            <person name="Stacey G."/>
            <person name="Shoemaker R."/>
            <person name="Jackson S."/>
        </authorList>
    </citation>
    <scope>NUCLEOTIDE SEQUENCE</scope>
    <source>
        <tissue evidence="1">Callus</tissue>
    </source>
</reference>
<accession>K7N3Z9</accession>
<keyword evidence="3" id="KW-1185">Reference proteome</keyword>
<sequence length="99" mass="11227">MFERASGCKTKLCLVGLLNREIKTAQLQNTLLSWFKIKLANAEEELHTSQISIATTTSIMKQTWLINEYHQLINGNIKPITSRPSRCEVAKHLITNSSK</sequence>
<reference evidence="2" key="2">
    <citation type="submission" date="2018-02" db="UniProtKB">
        <authorList>
            <consortium name="EnsemblPlants"/>
        </authorList>
    </citation>
    <scope>IDENTIFICATION</scope>
    <source>
        <strain evidence="2">Williams 82</strain>
    </source>
</reference>
<dbReference type="HOGENOM" id="CLU_2324876_0_0_1"/>
<dbReference type="EMBL" id="CM000853">
    <property type="protein sequence ID" value="KRG91720.1"/>
    <property type="molecule type" value="Genomic_DNA"/>
</dbReference>